<dbReference type="CDD" id="cd13777">
    <property type="entry name" value="Aar2_N"/>
    <property type="match status" value="1"/>
</dbReference>
<dbReference type="VEuPathDB" id="FungiDB:GVI51_A04389"/>
<proteinExistence type="inferred from homology"/>
<dbReference type="CDD" id="cd13778">
    <property type="entry name" value="Aar2_C"/>
    <property type="match status" value="1"/>
</dbReference>
<dbReference type="InterPro" id="IPR007946">
    <property type="entry name" value="AAR2"/>
</dbReference>
<feature type="region of interest" description="Disordered" evidence="2">
    <location>
        <begin position="313"/>
        <end position="363"/>
    </location>
</feature>
<comment type="caution">
    <text evidence="4">The sequence shown here is derived from an EMBL/GenBank/DDBJ whole genome shotgun (WGS) entry which is preliminary data.</text>
</comment>
<dbReference type="InterPro" id="IPR038516">
    <property type="entry name" value="AAR2_N_sf"/>
</dbReference>
<dbReference type="Proteomes" id="UP000054886">
    <property type="component" value="Unassembled WGS sequence"/>
</dbReference>
<dbReference type="VEuPathDB" id="FungiDB:GWK60_A04433"/>
<dbReference type="GO" id="GO:0005682">
    <property type="term" value="C:U5 snRNP"/>
    <property type="evidence" value="ECO:0007669"/>
    <property type="project" value="EnsemblFungi"/>
</dbReference>
<dbReference type="InterPro" id="IPR033648">
    <property type="entry name" value="AAR2_C"/>
</dbReference>
<dbReference type="PANTHER" id="PTHR12689">
    <property type="entry name" value="A1 CISTRON SPLICING FACTOR AAR2-RELATED"/>
    <property type="match status" value="1"/>
</dbReference>
<evidence type="ECO:0000256" key="1">
    <source>
        <dbReference type="ARBA" id="ARBA00006281"/>
    </source>
</evidence>
<dbReference type="PhylomeDB" id="A0A0W0CDS3"/>
<dbReference type="PANTHER" id="PTHR12689:SF4">
    <property type="entry name" value="PROTEIN AAR2 HOMOLOG"/>
    <property type="match status" value="1"/>
</dbReference>
<dbReference type="InterPro" id="IPR038514">
    <property type="entry name" value="AAR2_C_sf"/>
</dbReference>
<evidence type="ECO:0000313" key="5">
    <source>
        <dbReference type="Proteomes" id="UP000054886"/>
    </source>
</evidence>
<dbReference type="InterPro" id="IPR033647">
    <property type="entry name" value="Aar2_N"/>
</dbReference>
<comment type="similarity">
    <text evidence="1">Belongs to the AAR2 family.</text>
</comment>
<evidence type="ECO:0000313" key="4">
    <source>
        <dbReference type="EMBL" id="KTA97716.1"/>
    </source>
</evidence>
<sequence>MYNVLFSSIERDVDVGINHFSFHLQKGQPFGGIKGIVSGSREVDLIHFISEGSLRYGYWITPGLKYYCVYNSDAELYEIHIDSNGAGYEEKLRRYESQSMLVQYPRLDENDTWYSLTSEIRWYNVSKLFSLTTDDKIAYMDSSMTTIEEAKILQDRLQQTVGHSGHDNKALRYAYINFKSREAIRDTHKMEDFYDKSHYLFDVVLPQQFRDSMSAYMGELQMSFINAMFFASYGSSMQWHNLLQLLCDSNRFEQYKRLDEVVSVQINNIPEEYFDTLINRECWTKLLKAHHSQLPNTYNSMQTRFPELIPATAGHNDYDCDSDPGTGPVPDPMLGSDSEIEMNATSDEEDTPTVVSQVHHRHI</sequence>
<dbReference type="Gene3D" id="2.60.34.20">
    <property type="match status" value="1"/>
</dbReference>
<protein>
    <submittedName>
        <fullName evidence="4">A1 cistron-splicing factor AAR2</fullName>
    </submittedName>
</protein>
<dbReference type="EMBL" id="LLZZ01000157">
    <property type="protein sequence ID" value="KTA97716.1"/>
    <property type="molecule type" value="Genomic_DNA"/>
</dbReference>
<reference evidence="4 5" key="1">
    <citation type="submission" date="2015-10" db="EMBL/GenBank/DDBJ databases">
        <title>Draft genomes sequences of Candida glabrata isolates 1A, 1B, 2A, 2B, 3A and 3B.</title>
        <authorList>
            <person name="Haavelsrud O.E."/>
            <person name="Gaustad P."/>
        </authorList>
    </citation>
    <scope>NUCLEOTIDE SEQUENCE [LARGE SCALE GENOMIC DNA]</scope>
    <source>
        <strain evidence="4">910700640</strain>
    </source>
</reference>
<dbReference type="OMA" id="GSSLQWH"/>
<dbReference type="AlphaFoldDB" id="A0A0W0CDS3"/>
<evidence type="ECO:0000259" key="3">
    <source>
        <dbReference type="Pfam" id="PF05282"/>
    </source>
</evidence>
<dbReference type="Gene3D" id="1.25.40.550">
    <property type="entry name" value="Aar2, C-terminal domain-like"/>
    <property type="match status" value="1"/>
</dbReference>
<organism evidence="4 5">
    <name type="scientific">Candida glabrata</name>
    <name type="common">Yeast</name>
    <name type="synonym">Torulopsis glabrata</name>
    <dbReference type="NCBI Taxonomy" id="5478"/>
    <lineage>
        <taxon>Eukaryota</taxon>
        <taxon>Fungi</taxon>
        <taxon>Dikarya</taxon>
        <taxon>Ascomycota</taxon>
        <taxon>Saccharomycotina</taxon>
        <taxon>Saccharomycetes</taxon>
        <taxon>Saccharomycetales</taxon>
        <taxon>Saccharomycetaceae</taxon>
        <taxon>Nakaseomyces</taxon>
    </lineage>
</organism>
<dbReference type="Pfam" id="PF05282">
    <property type="entry name" value="AAR2"/>
    <property type="match status" value="1"/>
</dbReference>
<dbReference type="VEuPathDB" id="FungiDB:CAGL0A04543g"/>
<gene>
    <name evidence="4" type="ORF">AO440_000136</name>
</gene>
<dbReference type="GO" id="GO:0000244">
    <property type="term" value="P:spliceosomal tri-snRNP complex assembly"/>
    <property type="evidence" value="ECO:0007669"/>
    <property type="project" value="EnsemblFungi"/>
</dbReference>
<name>A0A0W0CDS3_CANGB</name>
<accession>A0A0W0CDS3</accession>
<dbReference type="VEuPathDB" id="FungiDB:B1J91_A04543g"/>
<feature type="domain" description="AAR2 C-terminal" evidence="3">
    <location>
        <begin position="193"/>
        <end position="294"/>
    </location>
</feature>
<dbReference type="VEuPathDB" id="FungiDB:GW608_A04367"/>
<evidence type="ECO:0000256" key="2">
    <source>
        <dbReference type="SAM" id="MobiDB-lite"/>
    </source>
</evidence>